<dbReference type="SMART" id="SM00850">
    <property type="entry name" value="LytTR"/>
    <property type="match status" value="1"/>
</dbReference>
<dbReference type="PANTHER" id="PTHR37299">
    <property type="entry name" value="TRANSCRIPTIONAL REGULATOR-RELATED"/>
    <property type="match status" value="1"/>
</dbReference>
<evidence type="ECO:0000313" key="5">
    <source>
        <dbReference type="EMBL" id="MCW8345465.1"/>
    </source>
</evidence>
<evidence type="ECO:0000259" key="3">
    <source>
        <dbReference type="PROSITE" id="PS50110"/>
    </source>
</evidence>
<dbReference type="SUPFAM" id="SSF52172">
    <property type="entry name" value="CheY-like"/>
    <property type="match status" value="1"/>
</dbReference>
<dbReference type="SMART" id="SM00448">
    <property type="entry name" value="REC"/>
    <property type="match status" value="1"/>
</dbReference>
<reference evidence="5" key="1">
    <citation type="submission" date="2022-02" db="EMBL/GenBank/DDBJ databases">
        <title>Vibrio sp. nov, a new bacterium isolated from seawater.</title>
        <authorList>
            <person name="Yuan Y."/>
        </authorList>
    </citation>
    <scope>NUCLEOTIDE SEQUENCE</scope>
    <source>
        <strain evidence="5">ZSDZ65</strain>
    </source>
</reference>
<dbReference type="AlphaFoldDB" id="A0A9X3CN06"/>
<dbReference type="Gene3D" id="2.40.50.1020">
    <property type="entry name" value="LytTr DNA-binding domain"/>
    <property type="match status" value="1"/>
</dbReference>
<proteinExistence type="predicted"/>
<feature type="domain" description="HTH LytTR-type" evidence="4">
    <location>
        <begin position="159"/>
        <end position="261"/>
    </location>
</feature>
<feature type="domain" description="Response regulatory" evidence="3">
    <location>
        <begin position="5"/>
        <end position="125"/>
    </location>
</feature>
<dbReference type="Pfam" id="PF00072">
    <property type="entry name" value="Response_reg"/>
    <property type="match status" value="1"/>
</dbReference>
<name>A0A9X3CN06_9VIBR</name>
<dbReference type="EMBL" id="JAKRRY010000004">
    <property type="protein sequence ID" value="MCW8345465.1"/>
    <property type="molecule type" value="Genomic_DNA"/>
</dbReference>
<gene>
    <name evidence="5" type="ORF">MD535_05390</name>
</gene>
<organism evidence="5 6">
    <name type="scientific">Vibrio qingdaonensis</name>
    <dbReference type="NCBI Taxonomy" id="2829491"/>
    <lineage>
        <taxon>Bacteria</taxon>
        <taxon>Pseudomonadati</taxon>
        <taxon>Pseudomonadota</taxon>
        <taxon>Gammaproteobacteria</taxon>
        <taxon>Vibrionales</taxon>
        <taxon>Vibrionaceae</taxon>
        <taxon>Vibrio</taxon>
    </lineage>
</organism>
<protein>
    <submittedName>
        <fullName evidence="5">LytTR family DNA-binding domain-containing protein</fullName>
    </submittedName>
</protein>
<sequence length="261" mass="29561">MNSVTAIIADDEPLLRFHLDKMLAETWPELTIVEACENGESALEAIKVLQPNVVFLDIQMPGMSGVDVANQLVALEKKNQLTAPLIVFVTAFDQYAISAFEANAIDYVLKPVQEERLLETCQRVKQRLASSDTDGTMQTLMAKIEHLSVGGTTNYTKWIKATKHDEIHILAVDDIVYAKAEDKYITLIASVEGGYQEYILRSSIKELIRQLDPDRFWQIHRSTLINVERLDKVKKDITGKMYVYIADNKLPVSRAMQSLFR</sequence>
<feature type="modified residue" description="4-aspartylphosphate" evidence="2">
    <location>
        <position position="57"/>
    </location>
</feature>
<keyword evidence="1" id="KW-0902">Two-component regulatory system</keyword>
<accession>A0A9X3CN06</accession>
<dbReference type="Gene3D" id="3.40.50.2300">
    <property type="match status" value="1"/>
</dbReference>
<dbReference type="Proteomes" id="UP001155587">
    <property type="component" value="Unassembled WGS sequence"/>
</dbReference>
<dbReference type="InterPro" id="IPR011006">
    <property type="entry name" value="CheY-like_superfamily"/>
</dbReference>
<comment type="caution">
    <text evidence="5">The sequence shown here is derived from an EMBL/GenBank/DDBJ whole genome shotgun (WGS) entry which is preliminary data.</text>
</comment>
<dbReference type="GO" id="GO:0003677">
    <property type="term" value="F:DNA binding"/>
    <property type="evidence" value="ECO:0007669"/>
    <property type="project" value="UniProtKB-KW"/>
</dbReference>
<dbReference type="PANTHER" id="PTHR37299:SF1">
    <property type="entry name" value="STAGE 0 SPORULATION PROTEIN A HOMOLOG"/>
    <property type="match status" value="1"/>
</dbReference>
<keyword evidence="5" id="KW-0238">DNA-binding</keyword>
<evidence type="ECO:0000256" key="1">
    <source>
        <dbReference type="ARBA" id="ARBA00023012"/>
    </source>
</evidence>
<dbReference type="Pfam" id="PF04397">
    <property type="entry name" value="LytTR"/>
    <property type="match status" value="1"/>
</dbReference>
<keyword evidence="6" id="KW-1185">Reference proteome</keyword>
<dbReference type="InterPro" id="IPR001789">
    <property type="entry name" value="Sig_transdc_resp-reg_receiver"/>
</dbReference>
<evidence type="ECO:0000313" key="6">
    <source>
        <dbReference type="Proteomes" id="UP001155587"/>
    </source>
</evidence>
<evidence type="ECO:0000256" key="2">
    <source>
        <dbReference type="PROSITE-ProRule" id="PRU00169"/>
    </source>
</evidence>
<keyword evidence="2" id="KW-0597">Phosphoprotein</keyword>
<evidence type="ECO:0000259" key="4">
    <source>
        <dbReference type="PROSITE" id="PS50930"/>
    </source>
</evidence>
<dbReference type="GO" id="GO:0000156">
    <property type="term" value="F:phosphorelay response regulator activity"/>
    <property type="evidence" value="ECO:0007669"/>
    <property type="project" value="InterPro"/>
</dbReference>
<dbReference type="InterPro" id="IPR046947">
    <property type="entry name" value="LytR-like"/>
</dbReference>
<dbReference type="PROSITE" id="PS50930">
    <property type="entry name" value="HTH_LYTTR"/>
    <property type="match status" value="1"/>
</dbReference>
<dbReference type="InterPro" id="IPR007492">
    <property type="entry name" value="LytTR_DNA-bd_dom"/>
</dbReference>
<dbReference type="PROSITE" id="PS50110">
    <property type="entry name" value="RESPONSE_REGULATORY"/>
    <property type="match status" value="1"/>
</dbReference>
<dbReference type="RefSeq" id="WP_265673903.1">
    <property type="nucleotide sequence ID" value="NZ_JAKRRY010000004.1"/>
</dbReference>